<dbReference type="Gene3D" id="1.20.1250.20">
    <property type="entry name" value="MFS general substrate transporter like domains"/>
    <property type="match status" value="1"/>
</dbReference>
<evidence type="ECO:0000256" key="2">
    <source>
        <dbReference type="ARBA" id="ARBA00008240"/>
    </source>
</evidence>
<dbReference type="PANTHER" id="PTHR43045:SF2">
    <property type="entry name" value="INNER MEMBRANE METABOLITE TRANSPORT PROTEIN YHJE"/>
    <property type="match status" value="1"/>
</dbReference>
<comment type="similarity">
    <text evidence="2">Belongs to the major facilitator superfamily. Metabolite:H+ Symporter (MHS) family (TC 2.A.1.6) family.</text>
</comment>
<keyword evidence="6" id="KW-0769">Symport</keyword>
<evidence type="ECO:0000313" key="13">
    <source>
        <dbReference type="EMBL" id="STZ59924.1"/>
    </source>
</evidence>
<feature type="transmembrane region" description="Helical" evidence="11">
    <location>
        <begin position="150"/>
        <end position="174"/>
    </location>
</feature>
<evidence type="ECO:0000256" key="10">
    <source>
        <dbReference type="ARBA" id="ARBA00039918"/>
    </source>
</evidence>
<evidence type="ECO:0000256" key="9">
    <source>
        <dbReference type="ARBA" id="ARBA00037295"/>
    </source>
</evidence>
<dbReference type="GO" id="GO:0005886">
    <property type="term" value="C:plasma membrane"/>
    <property type="evidence" value="ECO:0007669"/>
    <property type="project" value="UniProtKB-SubCell"/>
</dbReference>
<keyword evidence="3" id="KW-0813">Transport</keyword>
<keyword evidence="14" id="KW-1185">Reference proteome</keyword>
<feature type="transmembrane region" description="Helical" evidence="11">
    <location>
        <begin position="273"/>
        <end position="296"/>
    </location>
</feature>
<evidence type="ECO:0000256" key="8">
    <source>
        <dbReference type="ARBA" id="ARBA00023136"/>
    </source>
</evidence>
<keyword evidence="8 11" id="KW-0472">Membrane</keyword>
<evidence type="ECO:0000313" key="14">
    <source>
        <dbReference type="Proteomes" id="UP000254978"/>
    </source>
</evidence>
<feature type="transmembrane region" description="Helical" evidence="11">
    <location>
        <begin position="391"/>
        <end position="415"/>
    </location>
</feature>
<dbReference type="Proteomes" id="UP000254978">
    <property type="component" value="Unassembled WGS sequence"/>
</dbReference>
<dbReference type="Pfam" id="PF07690">
    <property type="entry name" value="MFS_1"/>
    <property type="match status" value="1"/>
</dbReference>
<dbReference type="PROSITE" id="PS00217">
    <property type="entry name" value="SUGAR_TRANSPORT_2"/>
    <property type="match status" value="1"/>
</dbReference>
<dbReference type="InterPro" id="IPR005829">
    <property type="entry name" value="Sugar_transporter_CS"/>
</dbReference>
<evidence type="ECO:0000256" key="6">
    <source>
        <dbReference type="ARBA" id="ARBA00022847"/>
    </source>
</evidence>
<keyword evidence="5 11" id="KW-0812">Transmembrane</keyword>
<name>A0A378THB3_9MYCO</name>
<feature type="domain" description="Major facilitator superfamily (MFS) profile" evidence="12">
    <location>
        <begin position="11"/>
        <end position="419"/>
    </location>
</feature>
<evidence type="ECO:0000256" key="4">
    <source>
        <dbReference type="ARBA" id="ARBA00022475"/>
    </source>
</evidence>
<evidence type="ECO:0000256" key="7">
    <source>
        <dbReference type="ARBA" id="ARBA00022989"/>
    </source>
</evidence>
<gene>
    <name evidence="13" type="primary">yhjE_7</name>
    <name evidence="13" type="ORF">NCTC10821_03462</name>
</gene>
<evidence type="ECO:0000259" key="12">
    <source>
        <dbReference type="PROSITE" id="PS50850"/>
    </source>
</evidence>
<dbReference type="PROSITE" id="PS50850">
    <property type="entry name" value="MFS"/>
    <property type="match status" value="1"/>
</dbReference>
<reference evidence="13 14" key="1">
    <citation type="submission" date="2018-06" db="EMBL/GenBank/DDBJ databases">
        <authorList>
            <consortium name="Pathogen Informatics"/>
            <person name="Doyle S."/>
        </authorList>
    </citation>
    <scope>NUCLEOTIDE SEQUENCE [LARGE SCALE GENOMIC DNA]</scope>
    <source>
        <strain evidence="13 14">NCTC10821</strain>
    </source>
</reference>
<evidence type="ECO:0000256" key="11">
    <source>
        <dbReference type="SAM" id="Phobius"/>
    </source>
</evidence>
<feature type="transmembrane region" description="Helical" evidence="11">
    <location>
        <begin position="12"/>
        <end position="37"/>
    </location>
</feature>
<dbReference type="CDD" id="cd17369">
    <property type="entry name" value="MFS_ShiA_like"/>
    <property type="match status" value="1"/>
</dbReference>
<feature type="transmembrane region" description="Helical" evidence="11">
    <location>
        <begin position="108"/>
        <end position="129"/>
    </location>
</feature>
<dbReference type="FunFam" id="1.20.1250.20:FF:000001">
    <property type="entry name" value="Dicarboxylate MFS transporter"/>
    <property type="match status" value="1"/>
</dbReference>
<feature type="transmembrane region" description="Helical" evidence="11">
    <location>
        <begin position="84"/>
        <end position="102"/>
    </location>
</feature>
<protein>
    <recommendedName>
        <fullName evidence="10">Putative proline/betaine transporter</fullName>
    </recommendedName>
</protein>
<proteinExistence type="inferred from homology"/>
<feature type="transmembrane region" description="Helical" evidence="11">
    <location>
        <begin position="49"/>
        <end position="72"/>
    </location>
</feature>
<dbReference type="InterPro" id="IPR020846">
    <property type="entry name" value="MFS_dom"/>
</dbReference>
<feature type="transmembrane region" description="Helical" evidence="11">
    <location>
        <begin position="329"/>
        <end position="353"/>
    </location>
</feature>
<comment type="subcellular location">
    <subcellularLocation>
        <location evidence="1">Cell membrane</location>
        <topology evidence="1">Multi-pass membrane protein</topology>
    </subcellularLocation>
</comment>
<sequence length="442" mass="46353">MHNVAVGMRRVATASFVGTAIEYYDFFIYGTAAALVFPEVFFPDLSPTVATVASLSTFAVAFLSRPVGAAVFGHFGDRLGRKRTLVATLMIMGLSTVGVGLVPGADSIGVAAPLLLMVLRLLQGFAVGGEWAGSALLSAEYAPPQKRGRYGMFTQLGVGAGLLLGNLVFLIANVTVGETSPTFMSWGWRVPFLFSAVLLIIALYIRVSIEETPVFREVVHEPGQAPLSELFNAQPRQVVLGSGCMIGVFTFSFMGGTYLMGYATTILAHPREVVLTVGVLGGVAMLVSTALAAVLCDRVGRRRVILTGFCLAVPWSFVVMPLIDTDSTLLFGVAIMVTYGILGIASGPMAAFLPEIFATRYRYSGAGLAFNLGGIVGGAVPPILAGPLVDAFGPLSIGVMMASLVTVSLATTYLLPETKGVELAAVGVPPQALRGSAIDSRR</sequence>
<dbReference type="AlphaFoldDB" id="A0A378THB3"/>
<feature type="transmembrane region" description="Helical" evidence="11">
    <location>
        <begin position="303"/>
        <end position="323"/>
    </location>
</feature>
<evidence type="ECO:0000256" key="3">
    <source>
        <dbReference type="ARBA" id="ARBA00022448"/>
    </source>
</evidence>
<dbReference type="EMBL" id="UGQT01000001">
    <property type="protein sequence ID" value="STZ59924.1"/>
    <property type="molecule type" value="Genomic_DNA"/>
</dbReference>
<evidence type="ECO:0000256" key="5">
    <source>
        <dbReference type="ARBA" id="ARBA00022692"/>
    </source>
</evidence>
<dbReference type="PANTHER" id="PTHR43045">
    <property type="entry name" value="SHIKIMATE TRANSPORTER"/>
    <property type="match status" value="1"/>
</dbReference>
<feature type="transmembrane region" description="Helical" evidence="11">
    <location>
        <begin position="186"/>
        <end position="207"/>
    </location>
</feature>
<comment type="function">
    <text evidence="9">May be a proton symporter involved in the uptake of osmolytes such as proline and glycine betaine.</text>
</comment>
<keyword evidence="4" id="KW-1003">Cell membrane</keyword>
<evidence type="ECO:0000256" key="1">
    <source>
        <dbReference type="ARBA" id="ARBA00004651"/>
    </source>
</evidence>
<dbReference type="InterPro" id="IPR036259">
    <property type="entry name" value="MFS_trans_sf"/>
</dbReference>
<accession>A0A378THB3</accession>
<dbReference type="InterPro" id="IPR011701">
    <property type="entry name" value="MFS"/>
</dbReference>
<dbReference type="GO" id="GO:0015293">
    <property type="term" value="F:symporter activity"/>
    <property type="evidence" value="ECO:0007669"/>
    <property type="project" value="UniProtKB-KW"/>
</dbReference>
<feature type="transmembrane region" description="Helical" evidence="11">
    <location>
        <begin position="238"/>
        <end position="261"/>
    </location>
</feature>
<organism evidence="13 14">
    <name type="scientific">Mycolicibacterium tokaiense</name>
    <dbReference type="NCBI Taxonomy" id="39695"/>
    <lineage>
        <taxon>Bacteria</taxon>
        <taxon>Bacillati</taxon>
        <taxon>Actinomycetota</taxon>
        <taxon>Actinomycetes</taxon>
        <taxon>Mycobacteriales</taxon>
        <taxon>Mycobacteriaceae</taxon>
        <taxon>Mycolicibacterium</taxon>
    </lineage>
</organism>
<keyword evidence="7 11" id="KW-1133">Transmembrane helix</keyword>
<feature type="transmembrane region" description="Helical" evidence="11">
    <location>
        <begin position="365"/>
        <end position="385"/>
    </location>
</feature>
<dbReference type="SUPFAM" id="SSF103473">
    <property type="entry name" value="MFS general substrate transporter"/>
    <property type="match status" value="1"/>
</dbReference>